<evidence type="ECO:0008006" key="3">
    <source>
        <dbReference type="Google" id="ProtNLM"/>
    </source>
</evidence>
<evidence type="ECO:0000313" key="2">
    <source>
        <dbReference type="Proteomes" id="UP000282378"/>
    </source>
</evidence>
<dbReference type="AlphaFoldDB" id="A0A3M2YGM8"/>
<feature type="non-terminal residue" evidence="1">
    <location>
        <position position="47"/>
    </location>
</feature>
<proteinExistence type="predicted"/>
<name>A0A3M2YGM8_PSEYM</name>
<sequence>MNHKALFSGKLVFIGFGSITRATLGLLGNVQRFDVSRIVVIAPGIKG</sequence>
<evidence type="ECO:0000313" key="1">
    <source>
        <dbReference type="EMBL" id="RML75092.1"/>
    </source>
</evidence>
<dbReference type="EMBL" id="RBNL01002304">
    <property type="protein sequence ID" value="RML75092.1"/>
    <property type="molecule type" value="Genomic_DNA"/>
</dbReference>
<comment type="caution">
    <text evidence="1">The sequence shown here is derived from an EMBL/GenBank/DDBJ whole genome shotgun (WGS) entry which is preliminary data.</text>
</comment>
<organism evidence="1 2">
    <name type="scientific">Pseudomonas syringae pv. maculicola</name>
    <dbReference type="NCBI Taxonomy" id="59511"/>
    <lineage>
        <taxon>Bacteria</taxon>
        <taxon>Pseudomonadati</taxon>
        <taxon>Pseudomonadota</taxon>
        <taxon>Gammaproteobacteria</taxon>
        <taxon>Pseudomonadales</taxon>
        <taxon>Pseudomonadaceae</taxon>
        <taxon>Pseudomonas</taxon>
    </lineage>
</organism>
<dbReference type="Gene3D" id="3.40.50.720">
    <property type="entry name" value="NAD(P)-binding Rossmann-like Domain"/>
    <property type="match status" value="1"/>
</dbReference>
<gene>
    <name evidence="1" type="ORF">APX70_04167</name>
</gene>
<reference evidence="1 2" key="1">
    <citation type="submission" date="2018-08" db="EMBL/GenBank/DDBJ databases">
        <title>Recombination of ecologically and evolutionarily significant loci maintains genetic cohesion in the Pseudomonas syringae species complex.</title>
        <authorList>
            <person name="Dillon M."/>
            <person name="Thakur S."/>
            <person name="Almeida R.N.D."/>
            <person name="Weir B.S."/>
            <person name="Guttman D.S."/>
        </authorList>
    </citation>
    <scope>NUCLEOTIDE SEQUENCE [LARGE SCALE GENOMIC DNA]</scope>
    <source>
        <strain evidence="1 2">88_10</strain>
    </source>
</reference>
<accession>A0A3M2YGM8</accession>
<protein>
    <recommendedName>
        <fullName evidence="3">Homoserine dehydrogenase</fullName>
    </recommendedName>
</protein>
<dbReference type="Proteomes" id="UP000282378">
    <property type="component" value="Unassembled WGS sequence"/>
</dbReference>